<dbReference type="PRINTS" id="PR00038">
    <property type="entry name" value="HTHLUXR"/>
</dbReference>
<evidence type="ECO:0000256" key="1">
    <source>
        <dbReference type="ARBA" id="ARBA00023125"/>
    </source>
</evidence>
<dbReference type="InterPro" id="IPR039420">
    <property type="entry name" value="WalR-like"/>
</dbReference>
<dbReference type="Pfam" id="PF00196">
    <property type="entry name" value="GerE"/>
    <property type="match status" value="1"/>
</dbReference>
<gene>
    <name evidence="3" type="ORF">SAMN05216258_107268</name>
</gene>
<organism evidence="3 4">
    <name type="scientific">Albimonas pacifica</name>
    <dbReference type="NCBI Taxonomy" id="1114924"/>
    <lineage>
        <taxon>Bacteria</taxon>
        <taxon>Pseudomonadati</taxon>
        <taxon>Pseudomonadota</taxon>
        <taxon>Alphaproteobacteria</taxon>
        <taxon>Rhodobacterales</taxon>
        <taxon>Paracoccaceae</taxon>
        <taxon>Albimonas</taxon>
    </lineage>
</organism>
<dbReference type="PROSITE" id="PS00622">
    <property type="entry name" value="HTH_LUXR_1"/>
    <property type="match status" value="1"/>
</dbReference>
<protein>
    <submittedName>
        <fullName evidence="3">Two-component system, NarL family, nitrate/nitrite response regulator NarL</fullName>
    </submittedName>
</protein>
<dbReference type="SMART" id="SM00421">
    <property type="entry name" value="HTH_LUXR"/>
    <property type="match status" value="1"/>
</dbReference>
<dbReference type="STRING" id="1114924.SAMN05216258_107268"/>
<keyword evidence="4" id="KW-1185">Reference proteome</keyword>
<dbReference type="CDD" id="cd06170">
    <property type="entry name" value="LuxR_C_like"/>
    <property type="match status" value="1"/>
</dbReference>
<feature type="domain" description="HTH luxR-type" evidence="2">
    <location>
        <begin position="130"/>
        <end position="195"/>
    </location>
</feature>
<sequence length="202" mass="22014">MVAASWRSIRELLDGGGGTASPEVILMDVKHGEMPSCRQVDDLRERYDGVRIALLVERMINLTILGPEALDVDGVLLESAAPEAMIKSLELLALGERFFPAPLPMPTRGETDAPLDRRIAQPHEPILVGDTHGLCSLTDRERQVLEALAHGAPNKMIARKLEISDATVKVHVKSILRKTGARNRTEAALWAYGAHQADSTDA</sequence>
<dbReference type="EMBL" id="FOQH01000007">
    <property type="protein sequence ID" value="SFI52616.1"/>
    <property type="molecule type" value="Genomic_DNA"/>
</dbReference>
<dbReference type="AlphaFoldDB" id="A0A1I3IXI2"/>
<dbReference type="Proteomes" id="UP000199377">
    <property type="component" value="Unassembled WGS sequence"/>
</dbReference>
<dbReference type="PANTHER" id="PTHR43214">
    <property type="entry name" value="TWO-COMPONENT RESPONSE REGULATOR"/>
    <property type="match status" value="1"/>
</dbReference>
<dbReference type="InterPro" id="IPR000792">
    <property type="entry name" value="Tscrpt_reg_LuxR_C"/>
</dbReference>
<keyword evidence="1" id="KW-0238">DNA-binding</keyword>
<dbReference type="SUPFAM" id="SSF46894">
    <property type="entry name" value="C-terminal effector domain of the bipartite response regulators"/>
    <property type="match status" value="1"/>
</dbReference>
<dbReference type="InterPro" id="IPR016032">
    <property type="entry name" value="Sig_transdc_resp-reg_C-effctor"/>
</dbReference>
<reference evidence="3 4" key="1">
    <citation type="submission" date="2016-10" db="EMBL/GenBank/DDBJ databases">
        <authorList>
            <person name="de Groot N.N."/>
        </authorList>
    </citation>
    <scope>NUCLEOTIDE SEQUENCE [LARGE SCALE GENOMIC DNA]</scope>
    <source>
        <strain evidence="3 4">CGMCC 1.11030</strain>
    </source>
</reference>
<evidence type="ECO:0000313" key="3">
    <source>
        <dbReference type="EMBL" id="SFI52616.1"/>
    </source>
</evidence>
<dbReference type="PROSITE" id="PS50043">
    <property type="entry name" value="HTH_LUXR_2"/>
    <property type="match status" value="1"/>
</dbReference>
<name>A0A1I3IXI2_9RHOB</name>
<evidence type="ECO:0000259" key="2">
    <source>
        <dbReference type="PROSITE" id="PS50043"/>
    </source>
</evidence>
<accession>A0A1I3IXI2</accession>
<proteinExistence type="predicted"/>
<dbReference type="GO" id="GO:0003677">
    <property type="term" value="F:DNA binding"/>
    <property type="evidence" value="ECO:0007669"/>
    <property type="project" value="UniProtKB-KW"/>
</dbReference>
<dbReference type="Gene3D" id="3.40.50.2300">
    <property type="match status" value="1"/>
</dbReference>
<evidence type="ECO:0000313" key="4">
    <source>
        <dbReference type="Proteomes" id="UP000199377"/>
    </source>
</evidence>
<dbReference type="GO" id="GO:0006355">
    <property type="term" value="P:regulation of DNA-templated transcription"/>
    <property type="evidence" value="ECO:0007669"/>
    <property type="project" value="InterPro"/>
</dbReference>